<name>A0A1Y2K804_9PROT</name>
<protein>
    <submittedName>
        <fullName evidence="2">Putative nitrogen fixation-like protein</fullName>
    </submittedName>
</protein>
<dbReference type="InterPro" id="IPR036105">
    <property type="entry name" value="DiNase_FeMo-co_biosyn_sf"/>
</dbReference>
<dbReference type="Proteomes" id="UP000194003">
    <property type="component" value="Unassembled WGS sequence"/>
</dbReference>
<gene>
    <name evidence="2" type="ORF">MAIT1_01170</name>
</gene>
<feature type="compositionally biased region" description="Basic and acidic residues" evidence="1">
    <location>
        <begin position="112"/>
        <end position="125"/>
    </location>
</feature>
<evidence type="ECO:0000256" key="1">
    <source>
        <dbReference type="SAM" id="MobiDB-lite"/>
    </source>
</evidence>
<sequence>MRIAVVSDDYKQVTGKCGKARRFLIFSGEMGGEPQLMARLELAVEQPDYHDLHEDEVTPHPIDGHVMITGEAGEGITERLARRDVDVRITPETDPTTAARLYLQNALPASDPHPHNEDGTCPGDH</sequence>
<evidence type="ECO:0000313" key="2">
    <source>
        <dbReference type="EMBL" id="OSM06193.1"/>
    </source>
</evidence>
<dbReference type="EMBL" id="LVJN01000016">
    <property type="protein sequence ID" value="OSM06193.1"/>
    <property type="molecule type" value="Genomic_DNA"/>
</dbReference>
<dbReference type="AlphaFoldDB" id="A0A1Y2K804"/>
<organism evidence="2 3">
    <name type="scientific">Magnetofaba australis IT-1</name>
    <dbReference type="NCBI Taxonomy" id="1434232"/>
    <lineage>
        <taxon>Bacteria</taxon>
        <taxon>Pseudomonadati</taxon>
        <taxon>Pseudomonadota</taxon>
        <taxon>Magnetococcia</taxon>
        <taxon>Magnetococcales</taxon>
        <taxon>Magnetococcaceae</taxon>
        <taxon>Magnetofaba</taxon>
    </lineage>
</organism>
<dbReference type="OrthoDB" id="9797941at2"/>
<keyword evidence="3" id="KW-1185">Reference proteome</keyword>
<comment type="caution">
    <text evidence="2">The sequence shown here is derived from an EMBL/GenBank/DDBJ whole genome shotgun (WGS) entry which is preliminary data.</text>
</comment>
<dbReference type="STRING" id="1434232.MAIT1_01170"/>
<dbReference type="SUPFAM" id="SSF53146">
    <property type="entry name" value="Nitrogenase accessory factor-like"/>
    <property type="match status" value="1"/>
</dbReference>
<accession>A0A1Y2K804</accession>
<dbReference type="RefSeq" id="WP_085441327.1">
    <property type="nucleotide sequence ID" value="NZ_LVJN01000016.1"/>
</dbReference>
<feature type="region of interest" description="Disordered" evidence="1">
    <location>
        <begin position="104"/>
        <end position="125"/>
    </location>
</feature>
<evidence type="ECO:0000313" key="3">
    <source>
        <dbReference type="Proteomes" id="UP000194003"/>
    </source>
</evidence>
<dbReference type="Gene3D" id="3.30.420.130">
    <property type="entry name" value="Dinitrogenase iron-molybdenum cofactor biosynthesis domain"/>
    <property type="match status" value="1"/>
</dbReference>
<reference evidence="2 3" key="1">
    <citation type="journal article" date="2016" name="BMC Genomics">
        <title>Combined genomic and structural analyses of a cultured magnetotactic bacterium reveals its niche adaptation to a dynamic environment.</title>
        <authorList>
            <person name="Araujo A.C."/>
            <person name="Morillo V."/>
            <person name="Cypriano J."/>
            <person name="Teixeira L.C."/>
            <person name="Leao P."/>
            <person name="Lyra S."/>
            <person name="Almeida L.G."/>
            <person name="Bazylinski D.A."/>
            <person name="Vasconcellos A.T."/>
            <person name="Abreu F."/>
            <person name="Lins U."/>
        </authorList>
    </citation>
    <scope>NUCLEOTIDE SEQUENCE [LARGE SCALE GENOMIC DNA]</scope>
    <source>
        <strain evidence="2 3">IT-1</strain>
    </source>
</reference>
<proteinExistence type="predicted"/>